<dbReference type="EMBL" id="JAPVER010000020">
    <property type="protein sequence ID" value="MCZ3367453.1"/>
    <property type="molecule type" value="Genomic_DNA"/>
</dbReference>
<proteinExistence type="predicted"/>
<evidence type="ECO:0000256" key="1">
    <source>
        <dbReference type="SAM" id="MobiDB-lite"/>
    </source>
</evidence>
<feature type="region of interest" description="Disordered" evidence="1">
    <location>
        <begin position="117"/>
        <end position="136"/>
    </location>
</feature>
<dbReference type="RefSeq" id="WP_052376286.1">
    <property type="nucleotide sequence ID" value="NZ_JAPVER010000020.1"/>
</dbReference>
<dbReference type="SUPFAM" id="SSF54001">
    <property type="entry name" value="Cysteine proteinases"/>
    <property type="match status" value="1"/>
</dbReference>
<keyword evidence="5" id="KW-1185">Reference proteome</keyword>
<dbReference type="Proteomes" id="UP001074446">
    <property type="component" value="Unassembled WGS sequence"/>
</dbReference>
<comment type="caution">
    <text evidence="4">The sequence shown here is derived from an EMBL/GenBank/DDBJ whole genome shotgun (WGS) entry which is preliminary data.</text>
</comment>
<evidence type="ECO:0000259" key="2">
    <source>
        <dbReference type="SMART" id="SM00460"/>
    </source>
</evidence>
<evidence type="ECO:0000313" key="3">
    <source>
        <dbReference type="EMBL" id="MCZ3367453.1"/>
    </source>
</evidence>
<dbReference type="EMBL" id="JAPVES010000030">
    <property type="protein sequence ID" value="MCZ3373399.1"/>
    <property type="molecule type" value="Genomic_DNA"/>
</dbReference>
<sequence>MLGIGGGIITSKLLFAVMLVTAMLLTGIAGVSAANVGHTETKLNNSHIVPEKVNYDIINIKGTTKSDIQQNKSDKTVKYIKKTVPDKQIETPNKNTSKHKVHKKQLIHSKNLTKTSDIIHQSTANSTSKKSTKTANALKQDVTANSTKNTELQAAAGETKNIKKSSSKAAVKSAVTSKNFTVSQINSASARVNKYIENKHRLPKYVTIGTSQVKMPAFLKLLTADIIQLNNGKTTPIKLKNVKTPSKTTESFKSGKINKSSYLGLAKRVDTFINKNGVAPKQTTSNLGKMNYKSLIYTFSKIPAFYKTHKRLPGHVSVKKWSTSGTTSGTTGVSTVKIPASLKKYVKATKNCQVNNARIKSLSKQITRGKKTQKAKAVAIFNWVRNKIGYKFYYNTRKGAVGTLNARSGNCVDTAHLLIALERAAGIPARYIHGKAKFRSGKWYGHVWAGVYVNGKWYKADATSSRNSFGVIKNWSRAVIKGKYASLPF</sequence>
<reference evidence="4" key="1">
    <citation type="submission" date="2022-12" db="EMBL/GenBank/DDBJ databases">
        <title>Reclassification of two methanogenic archaea species isolated from the Kolyma lowland permafrost.</title>
        <authorList>
            <person name="Trubitsyn V.E."/>
            <person name="Rivkina E.M."/>
            <person name="Shcherbakova V.A."/>
        </authorList>
    </citation>
    <scope>NUCLEOTIDE SEQUENCE</scope>
    <source>
        <strain evidence="3">M2</strain>
        <strain evidence="4">MK4</strain>
    </source>
</reference>
<accession>A0A9E5A2J9</accession>
<dbReference type="Gene3D" id="3.10.620.30">
    <property type="match status" value="1"/>
</dbReference>
<dbReference type="Pfam" id="PF01841">
    <property type="entry name" value="Transglut_core"/>
    <property type="match status" value="1"/>
</dbReference>
<dbReference type="InterPro" id="IPR038765">
    <property type="entry name" value="Papain-like_cys_pep_sf"/>
</dbReference>
<organism evidence="4">
    <name type="scientific">Methanobacterium veterum</name>
    <dbReference type="NCBI Taxonomy" id="408577"/>
    <lineage>
        <taxon>Archaea</taxon>
        <taxon>Methanobacteriati</taxon>
        <taxon>Methanobacteriota</taxon>
        <taxon>Methanomada group</taxon>
        <taxon>Methanobacteria</taxon>
        <taxon>Methanobacteriales</taxon>
        <taxon>Methanobacteriaceae</taxon>
        <taxon>Methanobacterium</taxon>
    </lineage>
</organism>
<dbReference type="PANTHER" id="PTHR33490">
    <property type="entry name" value="BLR5614 PROTEIN-RELATED"/>
    <property type="match status" value="1"/>
</dbReference>
<feature type="compositionally biased region" description="Low complexity" evidence="1">
    <location>
        <begin position="122"/>
        <end position="136"/>
    </location>
</feature>
<dbReference type="PANTHER" id="PTHR33490:SF3">
    <property type="entry name" value="CONSERVED INTEGRAL MEMBRANE PROTEIN"/>
    <property type="match status" value="1"/>
</dbReference>
<dbReference type="AlphaFoldDB" id="A0A9E5A2J9"/>
<gene>
    <name evidence="4" type="ORF">O3H35_12200</name>
    <name evidence="3" type="ORF">O3H54_16290</name>
</gene>
<dbReference type="Proteomes" id="UP001068021">
    <property type="component" value="Unassembled WGS sequence"/>
</dbReference>
<dbReference type="InterPro" id="IPR002931">
    <property type="entry name" value="Transglutaminase-like"/>
</dbReference>
<dbReference type="SMART" id="SM00460">
    <property type="entry name" value="TGc"/>
    <property type="match status" value="1"/>
</dbReference>
<evidence type="ECO:0000313" key="5">
    <source>
        <dbReference type="Proteomes" id="UP001068021"/>
    </source>
</evidence>
<feature type="domain" description="Transglutaminase-like" evidence="2">
    <location>
        <begin position="403"/>
        <end position="464"/>
    </location>
</feature>
<evidence type="ECO:0000313" key="4">
    <source>
        <dbReference type="EMBL" id="MCZ3373399.1"/>
    </source>
</evidence>
<name>A0A9E5A2J9_9EURY</name>
<protein>
    <submittedName>
        <fullName evidence="4">Transglutaminase domain-containing protein</fullName>
    </submittedName>
</protein>